<dbReference type="Gene3D" id="3.40.50.150">
    <property type="entry name" value="Vaccinia Virus protein VP39"/>
    <property type="match status" value="1"/>
</dbReference>
<accession>A0A7S2SQV4</accession>
<dbReference type="Pfam" id="PF10294">
    <property type="entry name" value="Methyltransf_16"/>
    <property type="match status" value="1"/>
</dbReference>
<evidence type="ECO:0000313" key="2">
    <source>
        <dbReference type="EMBL" id="CAD9707123.1"/>
    </source>
</evidence>
<dbReference type="SUPFAM" id="SSF53335">
    <property type="entry name" value="S-adenosyl-L-methionine-dependent methyltransferases"/>
    <property type="match status" value="1"/>
</dbReference>
<organism evidence="2">
    <name type="scientific">Rhizochromulina marina</name>
    <dbReference type="NCBI Taxonomy" id="1034831"/>
    <lineage>
        <taxon>Eukaryota</taxon>
        <taxon>Sar</taxon>
        <taxon>Stramenopiles</taxon>
        <taxon>Ochrophyta</taxon>
        <taxon>Dictyochophyceae</taxon>
        <taxon>Rhizochromulinales</taxon>
        <taxon>Rhizochromulina</taxon>
    </lineage>
</organism>
<gene>
    <name evidence="2" type="ORF">RMAR1173_LOCUS18114</name>
</gene>
<evidence type="ECO:0000256" key="1">
    <source>
        <dbReference type="SAM" id="MobiDB-lite"/>
    </source>
</evidence>
<evidence type="ECO:0008006" key="3">
    <source>
        <dbReference type="Google" id="ProtNLM"/>
    </source>
</evidence>
<protein>
    <recommendedName>
        <fullName evidence="3">Calmodulin-lysine N-methyltransferase</fullName>
    </recommendedName>
</protein>
<reference evidence="2" key="1">
    <citation type="submission" date="2021-01" db="EMBL/GenBank/DDBJ databases">
        <authorList>
            <person name="Corre E."/>
            <person name="Pelletier E."/>
            <person name="Niang G."/>
            <person name="Scheremetjew M."/>
            <person name="Finn R."/>
            <person name="Kale V."/>
            <person name="Holt S."/>
            <person name="Cochrane G."/>
            <person name="Meng A."/>
            <person name="Brown T."/>
            <person name="Cohen L."/>
        </authorList>
    </citation>
    <scope>NUCLEOTIDE SEQUENCE</scope>
    <source>
        <strain evidence="2">CCMP1243</strain>
    </source>
</reference>
<dbReference type="PANTHER" id="PTHR14614:SF132">
    <property type="entry name" value="PROTEIN-LYSINE METHYLTRANSFERASE C42C1.13"/>
    <property type="match status" value="1"/>
</dbReference>
<feature type="compositionally biased region" description="Polar residues" evidence="1">
    <location>
        <begin position="229"/>
        <end position="262"/>
    </location>
</feature>
<dbReference type="AlphaFoldDB" id="A0A7S2SQV4"/>
<dbReference type="CDD" id="cd02440">
    <property type="entry name" value="AdoMet_MTases"/>
    <property type="match status" value="1"/>
</dbReference>
<dbReference type="InterPro" id="IPR019410">
    <property type="entry name" value="Methyltransf_16"/>
</dbReference>
<sequence>MVCAQVWDAETILTHHLVEEYGMALQGCRVLELGAGTGLSGIVAARLGADVTLTEVEEAVPLLERNRTRNLDPSTVSVVLTQPWGEALHPDIAAKAPFDFILVADCIYWPHLYEPLIKTICDCSGTGSRVLISFEQRRRDVTPFFDLFTEKFGSAADWVAHGTAASQGYEVSKVKVMRGLGGETIVRGHQSPGAGQQTPPTEDATGSGAEGEGVVLVAPQHGSVEGTGPASNATSHRSQTHQSSLQGANGQEEQATTMAQPR</sequence>
<proteinExistence type="predicted"/>
<name>A0A7S2SQV4_9STRA</name>
<dbReference type="EMBL" id="HBHJ01027358">
    <property type="protein sequence ID" value="CAD9707123.1"/>
    <property type="molecule type" value="Transcribed_RNA"/>
</dbReference>
<dbReference type="InterPro" id="IPR029063">
    <property type="entry name" value="SAM-dependent_MTases_sf"/>
</dbReference>
<feature type="region of interest" description="Disordered" evidence="1">
    <location>
        <begin position="184"/>
        <end position="262"/>
    </location>
</feature>
<dbReference type="PANTHER" id="PTHR14614">
    <property type="entry name" value="HEPATOCELLULAR CARCINOMA-ASSOCIATED ANTIGEN"/>
    <property type="match status" value="1"/>
</dbReference>